<gene>
    <name evidence="6" type="ORF">VVD49_10535</name>
</gene>
<dbReference type="EMBL" id="JAYXHS010000002">
    <property type="protein sequence ID" value="MEC5386165.1"/>
    <property type="molecule type" value="Genomic_DNA"/>
</dbReference>
<evidence type="ECO:0000256" key="2">
    <source>
        <dbReference type="ARBA" id="ARBA00022723"/>
    </source>
</evidence>
<dbReference type="PROSITE" id="PS00198">
    <property type="entry name" value="4FE4S_FER_1"/>
    <property type="match status" value="1"/>
</dbReference>
<keyword evidence="4" id="KW-0411">Iron-sulfur</keyword>
<keyword evidence="3" id="KW-0408">Iron</keyword>
<reference evidence="6 7" key="1">
    <citation type="submission" date="2024-01" db="EMBL/GenBank/DDBJ databases">
        <title>Uliginosibacterium soil sp. nov.</title>
        <authorList>
            <person name="Lv Y."/>
        </authorList>
    </citation>
    <scope>NUCLEOTIDE SEQUENCE [LARGE SCALE GENOMIC DNA]</scope>
    <source>
        <strain evidence="6 7">H3</strain>
    </source>
</reference>
<evidence type="ECO:0000256" key="1">
    <source>
        <dbReference type="ARBA" id="ARBA00022485"/>
    </source>
</evidence>
<dbReference type="Pfam" id="PF00037">
    <property type="entry name" value="Fer4"/>
    <property type="match status" value="1"/>
</dbReference>
<dbReference type="Gene3D" id="3.30.70.20">
    <property type="match status" value="1"/>
</dbReference>
<dbReference type="PROSITE" id="PS51379">
    <property type="entry name" value="4FE4S_FER_2"/>
    <property type="match status" value="2"/>
</dbReference>
<evidence type="ECO:0000256" key="4">
    <source>
        <dbReference type="ARBA" id="ARBA00023014"/>
    </source>
</evidence>
<dbReference type="Proteomes" id="UP001331561">
    <property type="component" value="Unassembled WGS sequence"/>
</dbReference>
<dbReference type="InterPro" id="IPR017896">
    <property type="entry name" value="4Fe4S_Fe-S-bd"/>
</dbReference>
<protein>
    <submittedName>
        <fullName evidence="6">Ferredoxin family protein</fullName>
    </submittedName>
</protein>
<keyword evidence="2" id="KW-0479">Metal-binding</keyword>
<evidence type="ECO:0000259" key="5">
    <source>
        <dbReference type="PROSITE" id="PS51379"/>
    </source>
</evidence>
<accession>A0ABU6K4J9</accession>
<comment type="caution">
    <text evidence="6">The sequence shown here is derived from an EMBL/GenBank/DDBJ whole genome shotgun (WGS) entry which is preliminary data.</text>
</comment>
<organism evidence="6 7">
    <name type="scientific">Uliginosibacterium silvisoli</name>
    <dbReference type="NCBI Taxonomy" id="3114758"/>
    <lineage>
        <taxon>Bacteria</taxon>
        <taxon>Pseudomonadati</taxon>
        <taxon>Pseudomonadota</taxon>
        <taxon>Betaproteobacteria</taxon>
        <taxon>Rhodocyclales</taxon>
        <taxon>Zoogloeaceae</taxon>
        <taxon>Uliginosibacterium</taxon>
    </lineage>
</organism>
<dbReference type="PANTHER" id="PTHR43687">
    <property type="entry name" value="ADENYLYLSULFATE REDUCTASE, BETA SUBUNIT"/>
    <property type="match status" value="1"/>
</dbReference>
<dbReference type="RefSeq" id="WP_327599140.1">
    <property type="nucleotide sequence ID" value="NZ_JAYXHS010000002.1"/>
</dbReference>
<sequence>MIALIFSDRCTQCSRCVDVCPTNVFDALPDQPPVIARQSDCETCFMCELYCKADAIYVEPEIERAVAVDAQQVLDAGLLGQFRRDSGWDEWSADPQYSNQHWRMEEVFTLARALPRPVAEEIKP</sequence>
<evidence type="ECO:0000256" key="3">
    <source>
        <dbReference type="ARBA" id="ARBA00023004"/>
    </source>
</evidence>
<dbReference type="PANTHER" id="PTHR43687:SF4">
    <property type="entry name" value="BLR5484 PROTEIN"/>
    <property type="match status" value="1"/>
</dbReference>
<keyword evidence="1" id="KW-0004">4Fe-4S</keyword>
<evidence type="ECO:0000313" key="7">
    <source>
        <dbReference type="Proteomes" id="UP001331561"/>
    </source>
</evidence>
<name>A0ABU6K4J9_9RHOO</name>
<feature type="domain" description="4Fe-4S ferredoxin-type" evidence="5">
    <location>
        <begin position="1"/>
        <end position="30"/>
    </location>
</feature>
<feature type="domain" description="4Fe-4S ferredoxin-type" evidence="5">
    <location>
        <begin position="31"/>
        <end position="61"/>
    </location>
</feature>
<evidence type="ECO:0000313" key="6">
    <source>
        <dbReference type="EMBL" id="MEC5386165.1"/>
    </source>
</evidence>
<dbReference type="InterPro" id="IPR050572">
    <property type="entry name" value="Fe-S_Ferredoxin"/>
</dbReference>
<proteinExistence type="predicted"/>
<dbReference type="SUPFAM" id="SSF54862">
    <property type="entry name" value="4Fe-4S ferredoxins"/>
    <property type="match status" value="1"/>
</dbReference>
<keyword evidence="7" id="KW-1185">Reference proteome</keyword>
<dbReference type="InterPro" id="IPR017900">
    <property type="entry name" value="4Fe4S_Fe_S_CS"/>
</dbReference>